<evidence type="ECO:0000256" key="11">
    <source>
        <dbReference type="SAM" id="MobiDB-lite"/>
    </source>
</evidence>
<evidence type="ECO:0000313" key="13">
    <source>
        <dbReference type="EMBL" id="CAH0369486.1"/>
    </source>
</evidence>
<dbReference type="GO" id="GO:0005739">
    <property type="term" value="C:mitochondrion"/>
    <property type="evidence" value="ECO:0007669"/>
    <property type="project" value="TreeGrafter"/>
</dbReference>
<feature type="region of interest" description="Disordered" evidence="11">
    <location>
        <begin position="544"/>
        <end position="571"/>
    </location>
</feature>
<keyword evidence="8" id="KW-0255">Endonuclease</keyword>
<organism evidence="13 14">
    <name type="scientific">Pelagomonas calceolata</name>
    <dbReference type="NCBI Taxonomy" id="35677"/>
    <lineage>
        <taxon>Eukaryota</taxon>
        <taxon>Sar</taxon>
        <taxon>Stramenopiles</taxon>
        <taxon>Ochrophyta</taxon>
        <taxon>Pelagophyceae</taxon>
        <taxon>Pelagomonadales</taxon>
        <taxon>Pelagomonadaceae</taxon>
        <taxon>Pelagomonas</taxon>
    </lineage>
</organism>
<sequence length="664" mass="71178">MAAPPQRYSYVELVGGADGTDTCLLLCVGRCGSDALQNREACYAFRCGEGCARLLGANDVSLKHLRATFLNKATDALGVPELFLHCRESGVDMPAIVGDAQASRMAAAALRAACPWASDVRIEERYEDDLIRVTRDNEAFMVEVCGRTLVVSADACHDDADVVLHTEARDTQIVNSIIVDYTRENCRRGFARANALTRERAAFFGAGRTSSSDYGPGVLRCYVAPRLHVEECEGDVVDDAAAAPSDDNGEGPLLTFLGTGSAKPSSRRGESAIIIEWAASSILLDCGAGTLRTLGPDTDETLDALDAVWVSHAHWDHFGGLAALVAAAARRRGRSNEDVARALKRQKCDDVKPPLQVLAPARVAAFLGVALDVLGAPASGYTIQQIADQASSKIQRGPLSITSIRVTHCREAFACIARCDDEEWAVAYSGDGRPSEHFARKCREEGKLVLIHEATFSDEDKAKALATKHATVSEALRMAADANADCCILTHISQRYDGVLDVDDALVAFDGLRVRAASVATLYEASAKCERAVAASAKARREARKLRRWDDAPSTRRPPDVRGTPVASPKPSDALEDALRAFYAVHAPQKAKDAPQIAAVFRRDFEAMDDRLFRKYGARLQLPNDAASSDDSSDDEAQAVLASPGGFAALVGGCGDLPARPVFS</sequence>
<dbReference type="EMBL" id="CAKKNE010000002">
    <property type="protein sequence ID" value="CAH0369486.1"/>
    <property type="molecule type" value="Genomic_DNA"/>
</dbReference>
<name>A0A8J2SF63_9STRA</name>
<comment type="cofactor">
    <cofactor evidence="2">
        <name>Zn(2+)</name>
        <dbReference type="ChEBI" id="CHEBI:29105"/>
    </cofactor>
</comment>
<comment type="similarity">
    <text evidence="3">Belongs to the RNase Z family.</text>
</comment>
<dbReference type="AlphaFoldDB" id="A0A8J2SF63"/>
<keyword evidence="5" id="KW-0819">tRNA processing</keyword>
<feature type="compositionally biased region" description="Basic and acidic residues" evidence="11">
    <location>
        <begin position="548"/>
        <end position="560"/>
    </location>
</feature>
<evidence type="ECO:0000256" key="9">
    <source>
        <dbReference type="ARBA" id="ARBA00022801"/>
    </source>
</evidence>
<reference evidence="13" key="1">
    <citation type="submission" date="2021-11" db="EMBL/GenBank/DDBJ databases">
        <authorList>
            <consortium name="Genoscope - CEA"/>
            <person name="William W."/>
        </authorList>
    </citation>
    <scope>NUCLEOTIDE SEQUENCE</scope>
</reference>
<keyword evidence="14" id="KW-1185">Reference proteome</keyword>
<proteinExistence type="inferred from homology"/>
<dbReference type="SUPFAM" id="SSF56281">
    <property type="entry name" value="Metallo-hydrolase/oxidoreductase"/>
    <property type="match status" value="1"/>
</dbReference>
<gene>
    <name evidence="13" type="ORF">PECAL_2P26090</name>
</gene>
<evidence type="ECO:0000256" key="6">
    <source>
        <dbReference type="ARBA" id="ARBA00022722"/>
    </source>
</evidence>
<evidence type="ECO:0000256" key="1">
    <source>
        <dbReference type="ARBA" id="ARBA00000402"/>
    </source>
</evidence>
<dbReference type="Pfam" id="PF12706">
    <property type="entry name" value="Lactamase_B_2"/>
    <property type="match status" value="1"/>
</dbReference>
<dbReference type="InterPro" id="IPR047151">
    <property type="entry name" value="RNZ2-like"/>
</dbReference>
<dbReference type="InterPro" id="IPR001279">
    <property type="entry name" value="Metallo-B-lactamas"/>
</dbReference>
<evidence type="ECO:0000256" key="5">
    <source>
        <dbReference type="ARBA" id="ARBA00022694"/>
    </source>
</evidence>
<feature type="region of interest" description="Disordered" evidence="11">
    <location>
        <begin position="241"/>
        <end position="266"/>
    </location>
</feature>
<comment type="catalytic activity">
    <reaction evidence="1">
        <text>Endonucleolytic cleavage of RNA, removing extra 3' nucleotides from tRNA precursor, generating 3' termini of tRNAs. A 3'-hydroxy group is left at the tRNA terminus and a 5'-phosphoryl group is left at the trailer molecule.</text>
        <dbReference type="EC" id="3.1.26.11"/>
    </reaction>
</comment>
<dbReference type="OrthoDB" id="527344at2759"/>
<keyword evidence="10" id="KW-0862">Zinc</keyword>
<keyword evidence="7" id="KW-0479">Metal-binding</keyword>
<evidence type="ECO:0000256" key="3">
    <source>
        <dbReference type="ARBA" id="ARBA00007823"/>
    </source>
</evidence>
<accession>A0A8J2SF63</accession>
<dbReference type="Gene3D" id="3.60.15.10">
    <property type="entry name" value="Ribonuclease Z/Hydroxyacylglutathione hydrolase-like"/>
    <property type="match status" value="1"/>
</dbReference>
<comment type="caution">
    <text evidence="13">The sequence shown here is derived from an EMBL/GenBank/DDBJ whole genome shotgun (WGS) entry which is preliminary data.</text>
</comment>
<evidence type="ECO:0000313" key="14">
    <source>
        <dbReference type="Proteomes" id="UP000789595"/>
    </source>
</evidence>
<dbReference type="Proteomes" id="UP000789595">
    <property type="component" value="Unassembled WGS sequence"/>
</dbReference>
<keyword evidence="6" id="KW-0540">Nuclease</keyword>
<dbReference type="PANTHER" id="PTHR12553:SF49">
    <property type="entry name" value="ZINC PHOSPHODIESTERASE ELAC PROTEIN 2"/>
    <property type="match status" value="1"/>
</dbReference>
<evidence type="ECO:0000256" key="8">
    <source>
        <dbReference type="ARBA" id="ARBA00022759"/>
    </source>
</evidence>
<evidence type="ECO:0000259" key="12">
    <source>
        <dbReference type="Pfam" id="PF12706"/>
    </source>
</evidence>
<dbReference type="GO" id="GO:1990180">
    <property type="term" value="P:mitochondrial tRNA 3'-end processing"/>
    <property type="evidence" value="ECO:0007669"/>
    <property type="project" value="TreeGrafter"/>
</dbReference>
<keyword evidence="9" id="KW-0378">Hydrolase</keyword>
<evidence type="ECO:0000256" key="10">
    <source>
        <dbReference type="ARBA" id="ARBA00022833"/>
    </source>
</evidence>
<evidence type="ECO:0000256" key="2">
    <source>
        <dbReference type="ARBA" id="ARBA00001947"/>
    </source>
</evidence>
<dbReference type="InterPro" id="IPR036866">
    <property type="entry name" value="RibonucZ/Hydroxyglut_hydro"/>
</dbReference>
<dbReference type="PANTHER" id="PTHR12553">
    <property type="entry name" value="ZINC PHOSPHODIESTERASE ELAC PROTEIN 2"/>
    <property type="match status" value="1"/>
</dbReference>
<protein>
    <recommendedName>
        <fullName evidence="4">ribonuclease Z</fullName>
        <ecNumber evidence="4">3.1.26.11</ecNumber>
    </recommendedName>
</protein>
<dbReference type="GO" id="GO:0046872">
    <property type="term" value="F:metal ion binding"/>
    <property type="evidence" value="ECO:0007669"/>
    <property type="project" value="UniProtKB-KW"/>
</dbReference>
<dbReference type="EC" id="3.1.26.11" evidence="4"/>
<evidence type="ECO:0000256" key="7">
    <source>
        <dbReference type="ARBA" id="ARBA00022723"/>
    </source>
</evidence>
<feature type="domain" description="Metallo-beta-lactamase" evidence="12">
    <location>
        <begin position="282"/>
        <end position="492"/>
    </location>
</feature>
<evidence type="ECO:0000256" key="4">
    <source>
        <dbReference type="ARBA" id="ARBA00012477"/>
    </source>
</evidence>
<dbReference type="GO" id="GO:0042781">
    <property type="term" value="F:3'-tRNA processing endoribonuclease activity"/>
    <property type="evidence" value="ECO:0007669"/>
    <property type="project" value="UniProtKB-EC"/>
</dbReference>